<proteinExistence type="inferred from homology"/>
<accession>A0AAN7EVN6</accession>
<dbReference type="PANTHER" id="PTHR37228:SF1">
    <property type="entry name" value="RIBOSOMAL PROTEIN S21 FAMILY PROTEIN"/>
    <property type="match status" value="1"/>
</dbReference>
<dbReference type="EMBL" id="JAXUIC010000007">
    <property type="protein sequence ID" value="KAK4581107.1"/>
    <property type="molecule type" value="Genomic_DNA"/>
</dbReference>
<evidence type="ECO:0000313" key="5">
    <source>
        <dbReference type="Proteomes" id="UP001324115"/>
    </source>
</evidence>
<sequence length="73" mass="8512">MKIRDGNLEQALTWIQRKMQSSGIKQLIRKQQAHHINNSEKLILAQNNLERKIKSQDLARKLKAILVKKVRGL</sequence>
<comment type="caution">
    <text evidence="4">The sequence shown here is derived from an EMBL/GenBank/DDBJ whole genome shotgun (WGS) entry which is preliminary data.</text>
</comment>
<reference evidence="4 5" key="1">
    <citation type="journal article" date="2023" name="G3 (Bethesda)">
        <title>A haplotype-resolved chromosome-scale genome for Quercus rubra L. provides insights into the genetics of adaptive traits for red oak species.</title>
        <authorList>
            <person name="Kapoor B."/>
            <person name="Jenkins J."/>
            <person name="Schmutz J."/>
            <person name="Zhebentyayeva T."/>
            <person name="Kuelheim C."/>
            <person name="Coggeshall M."/>
            <person name="Heim C."/>
            <person name="Lasky J.R."/>
            <person name="Leites L."/>
            <person name="Islam-Faridi N."/>
            <person name="Romero-Severson J."/>
            <person name="DeLeo V.L."/>
            <person name="Lucas S.M."/>
            <person name="Lazic D."/>
            <person name="Gailing O."/>
            <person name="Carlson J."/>
            <person name="Staton M."/>
        </authorList>
    </citation>
    <scope>NUCLEOTIDE SEQUENCE [LARGE SCALE GENOMIC DNA]</scope>
    <source>
        <strain evidence="4">Pseudo-F2</strain>
    </source>
</reference>
<evidence type="ECO:0000256" key="1">
    <source>
        <dbReference type="ARBA" id="ARBA00006640"/>
    </source>
</evidence>
<dbReference type="GO" id="GO:0003735">
    <property type="term" value="F:structural constituent of ribosome"/>
    <property type="evidence" value="ECO:0007669"/>
    <property type="project" value="InterPro"/>
</dbReference>
<name>A0AAN7EVN6_QUERU</name>
<organism evidence="4 5">
    <name type="scientific">Quercus rubra</name>
    <name type="common">Northern red oak</name>
    <name type="synonym">Quercus borealis</name>
    <dbReference type="NCBI Taxonomy" id="3512"/>
    <lineage>
        <taxon>Eukaryota</taxon>
        <taxon>Viridiplantae</taxon>
        <taxon>Streptophyta</taxon>
        <taxon>Embryophyta</taxon>
        <taxon>Tracheophyta</taxon>
        <taxon>Spermatophyta</taxon>
        <taxon>Magnoliopsida</taxon>
        <taxon>eudicotyledons</taxon>
        <taxon>Gunneridae</taxon>
        <taxon>Pentapetalae</taxon>
        <taxon>rosids</taxon>
        <taxon>fabids</taxon>
        <taxon>Fagales</taxon>
        <taxon>Fagaceae</taxon>
        <taxon>Quercus</taxon>
    </lineage>
</organism>
<evidence type="ECO:0000256" key="3">
    <source>
        <dbReference type="ARBA" id="ARBA00023274"/>
    </source>
</evidence>
<protein>
    <submittedName>
        <fullName evidence="4">Uncharacterized protein</fullName>
    </submittedName>
</protein>
<dbReference type="InterPro" id="IPR001911">
    <property type="entry name" value="Ribosomal_bS21"/>
</dbReference>
<dbReference type="GO" id="GO:1990904">
    <property type="term" value="C:ribonucleoprotein complex"/>
    <property type="evidence" value="ECO:0007669"/>
    <property type="project" value="UniProtKB-KW"/>
</dbReference>
<gene>
    <name evidence="4" type="ORF">RGQ29_024680</name>
</gene>
<dbReference type="PANTHER" id="PTHR37228">
    <property type="entry name" value="RIBOSOMAL PROTEIN S21 FAMILY PROTEIN"/>
    <property type="match status" value="1"/>
</dbReference>
<evidence type="ECO:0000313" key="4">
    <source>
        <dbReference type="EMBL" id="KAK4581107.1"/>
    </source>
</evidence>
<comment type="similarity">
    <text evidence="1">Belongs to the bacterial ribosomal protein bS21 family.</text>
</comment>
<evidence type="ECO:0000256" key="2">
    <source>
        <dbReference type="ARBA" id="ARBA00022980"/>
    </source>
</evidence>
<keyword evidence="2" id="KW-0689">Ribosomal protein</keyword>
<dbReference type="AlphaFoldDB" id="A0AAN7EVN6"/>
<dbReference type="GO" id="GO:0006412">
    <property type="term" value="P:translation"/>
    <property type="evidence" value="ECO:0007669"/>
    <property type="project" value="InterPro"/>
</dbReference>
<dbReference type="GO" id="GO:0005840">
    <property type="term" value="C:ribosome"/>
    <property type="evidence" value="ECO:0007669"/>
    <property type="project" value="UniProtKB-KW"/>
</dbReference>
<dbReference type="Pfam" id="PF01165">
    <property type="entry name" value="Ribosomal_S21"/>
    <property type="match status" value="1"/>
</dbReference>
<keyword evidence="5" id="KW-1185">Reference proteome</keyword>
<dbReference type="Proteomes" id="UP001324115">
    <property type="component" value="Unassembled WGS sequence"/>
</dbReference>
<keyword evidence="3" id="KW-0687">Ribonucleoprotein</keyword>